<accession>A0ABQ2XZH3</accession>
<reference evidence="2" key="1">
    <citation type="journal article" date="2019" name="Int. J. Syst. Evol. Microbiol.">
        <title>The Global Catalogue of Microorganisms (GCM) 10K type strain sequencing project: providing services to taxonomists for standard genome sequencing and annotation.</title>
        <authorList>
            <consortium name="The Broad Institute Genomics Platform"/>
            <consortium name="The Broad Institute Genome Sequencing Center for Infectious Disease"/>
            <person name="Wu L."/>
            <person name="Ma J."/>
        </authorList>
    </citation>
    <scope>NUCLEOTIDE SEQUENCE [LARGE SCALE GENOMIC DNA]</scope>
    <source>
        <strain evidence="2">KCTC 23917</strain>
    </source>
</reference>
<name>A0ABQ2XZH3_9BURK</name>
<comment type="caution">
    <text evidence="1">The sequence shown here is derived from an EMBL/GenBank/DDBJ whole genome shotgun (WGS) entry which is preliminary data.</text>
</comment>
<protein>
    <recommendedName>
        <fullName evidence="3">SCP2 domain-containing protein</fullName>
    </recommendedName>
</protein>
<evidence type="ECO:0000313" key="2">
    <source>
        <dbReference type="Proteomes" id="UP000653343"/>
    </source>
</evidence>
<gene>
    <name evidence="1" type="ORF">GCM10010946_16680</name>
</gene>
<sequence length="136" mass="15252">MTLPENLQQKVFPDIRWQPLEDWNEAEAWLDLYNRELQQALEGRQSEGQGVCFTLVHGGELYLHTNGDGDILLDVTPEAAWVQPVLTAVTRQNAPAGQIWLVAGDQLMPLLMGLNSLIASTRLVLAHSYRARGMRC</sequence>
<evidence type="ECO:0000313" key="1">
    <source>
        <dbReference type="EMBL" id="GGX38986.1"/>
    </source>
</evidence>
<proteinExistence type="predicted"/>
<keyword evidence="2" id="KW-1185">Reference proteome</keyword>
<dbReference type="EMBL" id="BMYU01000003">
    <property type="protein sequence ID" value="GGX38986.1"/>
    <property type="molecule type" value="Genomic_DNA"/>
</dbReference>
<dbReference type="Proteomes" id="UP000653343">
    <property type="component" value="Unassembled WGS sequence"/>
</dbReference>
<dbReference type="RefSeq" id="WP_189356606.1">
    <property type="nucleotide sequence ID" value="NZ_BMYU01000003.1"/>
</dbReference>
<organism evidence="1 2">
    <name type="scientific">Undibacterium squillarum</name>
    <dbReference type="NCBI Taxonomy" id="1131567"/>
    <lineage>
        <taxon>Bacteria</taxon>
        <taxon>Pseudomonadati</taxon>
        <taxon>Pseudomonadota</taxon>
        <taxon>Betaproteobacteria</taxon>
        <taxon>Burkholderiales</taxon>
        <taxon>Oxalobacteraceae</taxon>
        <taxon>Undibacterium</taxon>
    </lineage>
</organism>
<evidence type="ECO:0008006" key="3">
    <source>
        <dbReference type="Google" id="ProtNLM"/>
    </source>
</evidence>